<accession>A0A8J2UGL7</accession>
<dbReference type="AlphaFoldDB" id="A0A8J2UGL7"/>
<evidence type="ECO:0000313" key="2">
    <source>
        <dbReference type="EMBL" id="GGB14849.1"/>
    </source>
</evidence>
<keyword evidence="1" id="KW-0812">Transmembrane</keyword>
<sequence>MQVNSKPMEATGVSMEKEEVLKALVDKVVENGSAIRELNELLRKQAQPDPAAAELHQRLGELESHIGAIGKDITTLTMQVGHPANPLLSGMHSLQNSLEQCRDFFSQPLRKEVHYKHMLGWPLWVLFGLLIIAGLELAGLTSANNKADLYQQNDLLWRAVRLSEDSLVTHALDKTVRDYQANPDQFRKDVAAEEERLAELAERLRQEQDNMGHIHELQRTKKR</sequence>
<dbReference type="RefSeq" id="WP_188935722.1">
    <property type="nucleotide sequence ID" value="NZ_BMJC01000005.1"/>
</dbReference>
<organism evidence="2 3">
    <name type="scientific">Puia dinghuensis</name>
    <dbReference type="NCBI Taxonomy" id="1792502"/>
    <lineage>
        <taxon>Bacteria</taxon>
        <taxon>Pseudomonadati</taxon>
        <taxon>Bacteroidota</taxon>
        <taxon>Chitinophagia</taxon>
        <taxon>Chitinophagales</taxon>
        <taxon>Chitinophagaceae</taxon>
        <taxon>Puia</taxon>
    </lineage>
</organism>
<dbReference type="EMBL" id="BMJC01000005">
    <property type="protein sequence ID" value="GGB14849.1"/>
    <property type="molecule type" value="Genomic_DNA"/>
</dbReference>
<evidence type="ECO:0000256" key="1">
    <source>
        <dbReference type="SAM" id="Phobius"/>
    </source>
</evidence>
<keyword evidence="1" id="KW-0472">Membrane</keyword>
<keyword evidence="3" id="KW-1185">Reference proteome</keyword>
<gene>
    <name evidence="2" type="ORF">GCM10011511_43240</name>
</gene>
<dbReference type="Proteomes" id="UP000607559">
    <property type="component" value="Unassembled WGS sequence"/>
</dbReference>
<reference evidence="2" key="2">
    <citation type="submission" date="2020-09" db="EMBL/GenBank/DDBJ databases">
        <authorList>
            <person name="Sun Q."/>
            <person name="Zhou Y."/>
        </authorList>
    </citation>
    <scope>NUCLEOTIDE SEQUENCE</scope>
    <source>
        <strain evidence="2">CGMCC 1.15448</strain>
    </source>
</reference>
<feature type="transmembrane region" description="Helical" evidence="1">
    <location>
        <begin position="119"/>
        <end position="140"/>
    </location>
</feature>
<keyword evidence="1" id="KW-1133">Transmembrane helix</keyword>
<comment type="caution">
    <text evidence="2">The sequence shown here is derived from an EMBL/GenBank/DDBJ whole genome shotgun (WGS) entry which is preliminary data.</text>
</comment>
<reference evidence="2" key="1">
    <citation type="journal article" date="2014" name="Int. J. Syst. Evol. Microbiol.">
        <title>Complete genome sequence of Corynebacterium casei LMG S-19264T (=DSM 44701T), isolated from a smear-ripened cheese.</title>
        <authorList>
            <consortium name="US DOE Joint Genome Institute (JGI-PGF)"/>
            <person name="Walter F."/>
            <person name="Albersmeier A."/>
            <person name="Kalinowski J."/>
            <person name="Ruckert C."/>
        </authorList>
    </citation>
    <scope>NUCLEOTIDE SEQUENCE</scope>
    <source>
        <strain evidence="2">CGMCC 1.15448</strain>
    </source>
</reference>
<name>A0A8J2UGL7_9BACT</name>
<evidence type="ECO:0000313" key="3">
    <source>
        <dbReference type="Proteomes" id="UP000607559"/>
    </source>
</evidence>
<protein>
    <submittedName>
        <fullName evidence="2">Uncharacterized protein</fullName>
    </submittedName>
</protein>
<proteinExistence type="predicted"/>